<evidence type="ECO:0000313" key="2">
    <source>
        <dbReference type="EMBL" id="AZR72196.1"/>
    </source>
</evidence>
<protein>
    <recommendedName>
        <fullName evidence="4">Beta-carotene 15,15'-monooxygenase</fullName>
    </recommendedName>
</protein>
<keyword evidence="1" id="KW-1133">Transmembrane helix</keyword>
<proteinExistence type="predicted"/>
<dbReference type="Proteomes" id="UP000267250">
    <property type="component" value="Chromosome"/>
</dbReference>
<organism evidence="2 3">
    <name type="scientific">Anoxybacter fermentans</name>
    <dbReference type="NCBI Taxonomy" id="1323375"/>
    <lineage>
        <taxon>Bacteria</taxon>
        <taxon>Bacillati</taxon>
        <taxon>Bacillota</taxon>
        <taxon>Clostridia</taxon>
        <taxon>Halanaerobiales</taxon>
        <taxon>Anoxybacter</taxon>
    </lineage>
</organism>
<feature type="transmembrane region" description="Helical" evidence="1">
    <location>
        <begin position="479"/>
        <end position="498"/>
    </location>
</feature>
<keyword evidence="3" id="KW-1185">Reference proteome</keyword>
<evidence type="ECO:0000256" key="1">
    <source>
        <dbReference type="SAM" id="Phobius"/>
    </source>
</evidence>
<gene>
    <name evidence="2" type="ORF">BBF96_01560</name>
</gene>
<keyword evidence="1" id="KW-0472">Membrane</keyword>
<dbReference type="KEGG" id="aft:BBF96_01560"/>
<keyword evidence="1" id="KW-0812">Transmembrane</keyword>
<name>A0A3S9SV59_9FIRM</name>
<feature type="transmembrane region" description="Helical" evidence="1">
    <location>
        <begin position="385"/>
        <end position="404"/>
    </location>
</feature>
<dbReference type="InterPro" id="IPR043748">
    <property type="entry name" value="DUF5693"/>
</dbReference>
<evidence type="ECO:0008006" key="4">
    <source>
        <dbReference type="Google" id="ProtNLM"/>
    </source>
</evidence>
<feature type="transmembrane region" description="Helical" evidence="1">
    <location>
        <begin position="410"/>
        <end position="428"/>
    </location>
</feature>
<dbReference type="EMBL" id="CP016379">
    <property type="protein sequence ID" value="AZR72196.1"/>
    <property type="molecule type" value="Genomic_DNA"/>
</dbReference>
<dbReference type="AlphaFoldDB" id="A0A3S9SV59"/>
<dbReference type="RefSeq" id="WP_127015525.1">
    <property type="nucleotide sequence ID" value="NZ_CP016379.1"/>
</dbReference>
<evidence type="ECO:0000313" key="3">
    <source>
        <dbReference type="Proteomes" id="UP000267250"/>
    </source>
</evidence>
<dbReference type="Pfam" id="PF18949">
    <property type="entry name" value="DUF5693"/>
    <property type="match status" value="1"/>
</dbReference>
<sequence length="672" mass="76984">MKRRILIGIILISLIASFLVTIGRYRVEQASPEVEIVLDWISFENFQRQVKKPFDQLLQKFKDAGVTSVGIYEKDIFYYVKNNNMMLIRGQDLAQQYFLSKEMDPALKSLYQGLADRDNIFLLFKDEATYNKIYKLIQDLPDIITSTYKDHRRSLYIIKVEDGDTGILTLPLGFSNEEVQMVTEVGLKLVPRVSNTEKRLAILPDILKDLKNNGEISKVIFSGYEVLGYPDRLAETAQILHNQDISVGMIEPFIADQKGIKKLATLLNMDIVRVHSIQQGEVDKYSYEKVLDRYIRAVKERNVRVLYYKPFSKAKDNLKPMELNQRFLKDLREGLIASGYQIGIAKPFPNQRTGISWIIIISLGIFAAGLLLTHRFISFPDWLDYSLLALGVIIILVLTLKGYVLLTRELLALLAAVVLPSLAIIEGYKMTEEKVDVKGKIITKAILIFIKITAITLVGVFFIIGILSDVRYLYQVNQFRGIKITFILPLLIVGLYYLKRLYEVEKPIDYLKMIKGIFKSLNQPVRYSHLVIMGFVGIAGLIYIGRTGNFPVLPIPGWELKLRAFLEDLLVYRPRFKEFAIGHPFMLLTLVYMLSGNVGNRKGKLLLPLLIIGSIGQLTIINTFTHIHTPVIVSTVRVFYGIVLGIFLGLILIWVFHWLMELMIRLRGWIYE</sequence>
<feature type="transmembrane region" description="Helical" evidence="1">
    <location>
        <begin position="448"/>
        <end position="467"/>
    </location>
</feature>
<feature type="transmembrane region" description="Helical" evidence="1">
    <location>
        <begin position="527"/>
        <end position="545"/>
    </location>
</feature>
<feature type="transmembrane region" description="Helical" evidence="1">
    <location>
        <begin position="354"/>
        <end position="373"/>
    </location>
</feature>
<dbReference type="OrthoDB" id="3805529at2"/>
<accession>A0A3S9SV59</accession>
<feature type="transmembrane region" description="Helical" evidence="1">
    <location>
        <begin position="605"/>
        <end position="627"/>
    </location>
</feature>
<feature type="transmembrane region" description="Helical" evidence="1">
    <location>
        <begin position="639"/>
        <end position="659"/>
    </location>
</feature>
<feature type="transmembrane region" description="Helical" evidence="1">
    <location>
        <begin position="579"/>
        <end position="598"/>
    </location>
</feature>
<reference evidence="2 3" key="1">
    <citation type="submission" date="2016-07" db="EMBL/GenBank/DDBJ databases">
        <title>Genome and transcriptome analysis of iron-reducing fermentative bacteria Anoxybacter fermentans.</title>
        <authorList>
            <person name="Zeng X."/>
            <person name="Shao Z."/>
        </authorList>
    </citation>
    <scope>NUCLEOTIDE SEQUENCE [LARGE SCALE GENOMIC DNA]</scope>
    <source>
        <strain evidence="2 3">DY22613</strain>
    </source>
</reference>